<dbReference type="EMBL" id="BAABBW010000004">
    <property type="protein sequence ID" value="GAA4176701.1"/>
    <property type="molecule type" value="Genomic_DNA"/>
</dbReference>
<organism evidence="1 2">
    <name type="scientific">Gryllotalpicola koreensis</name>
    <dbReference type="NCBI Taxonomy" id="993086"/>
    <lineage>
        <taxon>Bacteria</taxon>
        <taxon>Bacillati</taxon>
        <taxon>Actinomycetota</taxon>
        <taxon>Actinomycetes</taxon>
        <taxon>Micrococcales</taxon>
        <taxon>Microbacteriaceae</taxon>
        <taxon>Gryllotalpicola</taxon>
    </lineage>
</organism>
<keyword evidence="2" id="KW-1185">Reference proteome</keyword>
<evidence type="ECO:0000313" key="1">
    <source>
        <dbReference type="EMBL" id="GAA4176701.1"/>
    </source>
</evidence>
<protein>
    <recommendedName>
        <fullName evidence="3">DUF559 domain-containing protein</fullName>
    </recommendedName>
</protein>
<gene>
    <name evidence="1" type="ORF">GCM10022287_24410</name>
</gene>
<dbReference type="Gene3D" id="3.40.960.10">
    <property type="entry name" value="VSR Endonuclease"/>
    <property type="match status" value="1"/>
</dbReference>
<evidence type="ECO:0008006" key="3">
    <source>
        <dbReference type="Google" id="ProtNLM"/>
    </source>
</evidence>
<evidence type="ECO:0000313" key="2">
    <source>
        <dbReference type="Proteomes" id="UP001501079"/>
    </source>
</evidence>
<comment type="caution">
    <text evidence="1">The sequence shown here is derived from an EMBL/GenBank/DDBJ whole genome shotgun (WGS) entry which is preliminary data.</text>
</comment>
<dbReference type="RefSeq" id="WP_344754778.1">
    <property type="nucleotide sequence ID" value="NZ_BAABBW010000004.1"/>
</dbReference>
<accession>A0ABP8A337</accession>
<dbReference type="SUPFAM" id="SSF52980">
    <property type="entry name" value="Restriction endonuclease-like"/>
    <property type="match status" value="1"/>
</dbReference>
<reference evidence="2" key="1">
    <citation type="journal article" date="2019" name="Int. J. Syst. Evol. Microbiol.">
        <title>The Global Catalogue of Microorganisms (GCM) 10K type strain sequencing project: providing services to taxonomists for standard genome sequencing and annotation.</title>
        <authorList>
            <consortium name="The Broad Institute Genomics Platform"/>
            <consortium name="The Broad Institute Genome Sequencing Center for Infectious Disease"/>
            <person name="Wu L."/>
            <person name="Ma J."/>
        </authorList>
    </citation>
    <scope>NUCLEOTIDE SEQUENCE [LARGE SCALE GENOMIC DNA]</scope>
    <source>
        <strain evidence="2">JCM 17591</strain>
    </source>
</reference>
<proteinExistence type="predicted"/>
<sequence>MTGLWAFCGVTAAALHGMPLPPAYDSRYRSLDVAVAAPRTPPRAEGIIGHKLVAGSVSVVTVAGLPVLWTPDVWCQLAAVLSREDLVAAGDFLLSGDAWAGRMRRPLCTIEQLAAAVARYAGKRGAKNLRWALGRLRADVDSRTESLLRLLLVEAGIPEPLVHLAVSVANGQLTLHPDLALPQFGVCFEYQGDGHRDRDRFLSDIDRNELLRAAGWEVIEVTSKDLFHDREAFLQRVFAVLRRRGFRRN</sequence>
<dbReference type="Proteomes" id="UP001501079">
    <property type="component" value="Unassembled WGS sequence"/>
</dbReference>
<dbReference type="InterPro" id="IPR011335">
    <property type="entry name" value="Restrct_endonuc-II-like"/>
</dbReference>
<name>A0ABP8A337_9MICO</name>